<dbReference type="EMBL" id="PSWU01000007">
    <property type="protein sequence ID" value="PPI15195.1"/>
    <property type="molecule type" value="Genomic_DNA"/>
</dbReference>
<dbReference type="Pfam" id="PF01061">
    <property type="entry name" value="ABC2_membrane"/>
    <property type="match status" value="1"/>
</dbReference>
<evidence type="ECO:0000313" key="8">
    <source>
        <dbReference type="EMBL" id="KKM44644.1"/>
    </source>
</evidence>
<feature type="transmembrane region" description="Helical" evidence="6">
    <location>
        <begin position="55"/>
        <end position="76"/>
    </location>
</feature>
<feature type="transmembrane region" description="Helical" evidence="6">
    <location>
        <begin position="108"/>
        <end position="132"/>
    </location>
</feature>
<feature type="domain" description="ABC-2 type transporter transmembrane" evidence="7">
    <location>
        <begin position="9"/>
        <end position="213"/>
    </location>
</feature>
<reference evidence="9 11" key="2">
    <citation type="submission" date="2018-02" db="EMBL/GenBank/DDBJ databases">
        <title>Bacteriophage NCPPB3778 and a type I-E CRISPR drive the evolution of the US Biological Select Agent, Rathayibacter toxicus.</title>
        <authorList>
            <person name="Davis E.W.II."/>
            <person name="Tabima J.F."/>
            <person name="Weisberg A.J."/>
            <person name="Lopes L.D."/>
            <person name="Wiseman M.S."/>
            <person name="Wiseman M.S."/>
            <person name="Pupko T."/>
            <person name="Belcher M.S."/>
            <person name="Sechler A.J."/>
            <person name="Tancos M.A."/>
            <person name="Schroeder B.K."/>
            <person name="Murray T.D."/>
            <person name="Luster D.G."/>
            <person name="Schneider W.L."/>
            <person name="Rogers E."/>
            <person name="Andreote F.D."/>
            <person name="Grunwald N.J."/>
            <person name="Putnam M.L."/>
            <person name="Chang J.H."/>
        </authorList>
    </citation>
    <scope>NUCLEOTIDE SEQUENCE [LARGE SCALE GENOMIC DNA]</scope>
    <source>
        <strain evidence="9 11">FH99</strain>
    </source>
</reference>
<keyword evidence="3 6" id="KW-1133">Transmembrane helix</keyword>
<dbReference type="PIRSF" id="PIRSF006648">
    <property type="entry name" value="DrrB"/>
    <property type="match status" value="1"/>
</dbReference>
<comment type="subcellular location">
    <subcellularLocation>
        <location evidence="1">Membrane</location>
        <topology evidence="1">Multi-pass membrane protein</topology>
    </subcellularLocation>
</comment>
<dbReference type="InterPro" id="IPR013525">
    <property type="entry name" value="ABC2_TM"/>
</dbReference>
<feature type="transmembrane region" description="Helical" evidence="6">
    <location>
        <begin position="138"/>
        <end position="159"/>
    </location>
</feature>
<protein>
    <submittedName>
        <fullName evidence="9">ABC transporter permease</fullName>
    </submittedName>
</protein>
<comment type="caution">
    <text evidence="8">The sequence shown here is derived from an EMBL/GenBank/DDBJ whole genome shotgun (WGS) entry which is preliminary data.</text>
</comment>
<keyword evidence="2 6" id="KW-0812">Transmembrane</keyword>
<dbReference type="STRING" id="145458.APU90_01035"/>
<evidence type="ECO:0000256" key="6">
    <source>
        <dbReference type="SAM" id="Phobius"/>
    </source>
</evidence>
<dbReference type="GO" id="GO:0043190">
    <property type="term" value="C:ATP-binding cassette (ABC) transporter complex"/>
    <property type="evidence" value="ECO:0007669"/>
    <property type="project" value="InterPro"/>
</dbReference>
<dbReference type="PANTHER" id="PTHR43027">
    <property type="entry name" value="DOXORUBICIN RESISTANCE ABC TRANSPORTER PERMEASE PROTEIN DRRC-RELATED"/>
    <property type="match status" value="1"/>
</dbReference>
<evidence type="ECO:0000256" key="2">
    <source>
        <dbReference type="ARBA" id="ARBA00022692"/>
    </source>
</evidence>
<name>A0A0C5B9P9_9MICO</name>
<evidence type="ECO:0000313" key="9">
    <source>
        <dbReference type="EMBL" id="PPI15195.1"/>
    </source>
</evidence>
<feature type="transmembrane region" description="Helical" evidence="6">
    <location>
        <begin position="171"/>
        <end position="188"/>
    </location>
</feature>
<dbReference type="Proteomes" id="UP000237966">
    <property type="component" value="Unassembled WGS sequence"/>
</dbReference>
<dbReference type="Proteomes" id="UP000052979">
    <property type="component" value="Unassembled WGS sequence"/>
</dbReference>
<keyword evidence="10" id="KW-1185">Reference proteome</keyword>
<dbReference type="PANTHER" id="PTHR43027:SF1">
    <property type="entry name" value="DOXORUBICIN RESISTANCE ABC TRANSPORTER PERMEASE PROTEIN DRRC-RELATED"/>
    <property type="match status" value="1"/>
</dbReference>
<dbReference type="eggNOG" id="COG0842">
    <property type="taxonomic scope" value="Bacteria"/>
</dbReference>
<evidence type="ECO:0000256" key="5">
    <source>
        <dbReference type="ARBA" id="ARBA00023251"/>
    </source>
</evidence>
<keyword evidence="4 6" id="KW-0472">Membrane</keyword>
<proteinExistence type="predicted"/>
<dbReference type="GeneID" id="93667271"/>
<evidence type="ECO:0000256" key="4">
    <source>
        <dbReference type="ARBA" id="ARBA00023136"/>
    </source>
</evidence>
<evidence type="ECO:0000313" key="11">
    <source>
        <dbReference type="Proteomes" id="UP000237966"/>
    </source>
</evidence>
<dbReference type="AlphaFoldDB" id="A0A0C5B9P9"/>
<sequence>MTSLPVMRAYVRLEILRFLREPIALFFTLIFPIVLIFIFGGSFGAHENASSGVSYYNSLVAIDAAFLIGNFTLMGVTNDLANQKEAGITEAASLLPIRSWHRLVIESAAYLMIVFVSVALVTAYVFCVYRGVEFRGSFLLFAVTLVVAYFAFVSIAKLIASLNFSARTVQLIGSTIFFILLFTSSIVIPKESLPDTVSWFTSISPMYVTYALLESIWNNTMEWGRYGLQMAGLVSVIVVFRVATRILVRARA</sequence>
<dbReference type="GO" id="GO:0140359">
    <property type="term" value="F:ABC-type transporter activity"/>
    <property type="evidence" value="ECO:0007669"/>
    <property type="project" value="InterPro"/>
</dbReference>
<evidence type="ECO:0000256" key="3">
    <source>
        <dbReference type="ARBA" id="ARBA00022989"/>
    </source>
</evidence>
<dbReference type="KEGG" id="rtx:TI83_05440"/>
<accession>A0A0C5B9P9</accession>
<feature type="transmembrane region" description="Helical" evidence="6">
    <location>
        <begin position="21"/>
        <end position="43"/>
    </location>
</feature>
<evidence type="ECO:0000313" key="10">
    <source>
        <dbReference type="Proteomes" id="UP000052979"/>
    </source>
</evidence>
<evidence type="ECO:0000259" key="7">
    <source>
        <dbReference type="Pfam" id="PF01061"/>
    </source>
</evidence>
<gene>
    <name evidence="9" type="ORF">C5C51_05215</name>
    <name evidence="8" type="ORF">VT73_09000</name>
</gene>
<dbReference type="InterPro" id="IPR052902">
    <property type="entry name" value="ABC-2_transporter"/>
</dbReference>
<dbReference type="RefSeq" id="WP_027691210.1">
    <property type="nucleotide sequence ID" value="NZ_CP010848.1"/>
</dbReference>
<dbReference type="KEGG" id="rtc:APU90_01035"/>
<dbReference type="InterPro" id="IPR000412">
    <property type="entry name" value="ABC_2_transport"/>
</dbReference>
<keyword evidence="5" id="KW-0046">Antibiotic resistance</keyword>
<evidence type="ECO:0000256" key="1">
    <source>
        <dbReference type="ARBA" id="ARBA00004141"/>
    </source>
</evidence>
<reference evidence="8 10" key="1">
    <citation type="submission" date="2015-04" db="EMBL/GenBank/DDBJ databases">
        <title>Draft genome sequence of Rathayibacter toxicus strain FH-142 (AKA 70134 or CS 32), a Western Australian isolate.</title>
        <authorList>
            <consortium name="Consortium for Microbial Forensics and Genomics (microFORGE)"/>
            <person name="Knight B.M."/>
            <person name="Roberts D.P."/>
            <person name="Lin D."/>
            <person name="Hari K."/>
            <person name="Fletcher J."/>
            <person name="Melcher U."/>
            <person name="Blagden T."/>
            <person name="Luster D.G."/>
            <person name="Sechler A.J."/>
            <person name="Schneider W.L."/>
            <person name="Winegar R.A."/>
        </authorList>
    </citation>
    <scope>NUCLEOTIDE SEQUENCE [LARGE SCALE GENOMIC DNA]</scope>
    <source>
        <strain evidence="8 10">FH142</strain>
    </source>
</reference>
<dbReference type="PATRIC" id="fig|145458.7.peg.1257"/>
<organism evidence="8 10">
    <name type="scientific">Rathayibacter toxicus</name>
    <dbReference type="NCBI Taxonomy" id="145458"/>
    <lineage>
        <taxon>Bacteria</taxon>
        <taxon>Bacillati</taxon>
        <taxon>Actinomycetota</taxon>
        <taxon>Actinomycetes</taxon>
        <taxon>Micrococcales</taxon>
        <taxon>Microbacteriaceae</taxon>
        <taxon>Rathayibacter</taxon>
    </lineage>
</organism>
<dbReference type="OrthoDB" id="9786643at2"/>
<feature type="transmembrane region" description="Helical" evidence="6">
    <location>
        <begin position="226"/>
        <end position="248"/>
    </location>
</feature>
<dbReference type="EMBL" id="LBFI01000053">
    <property type="protein sequence ID" value="KKM44644.1"/>
    <property type="molecule type" value="Genomic_DNA"/>
</dbReference>
<dbReference type="GO" id="GO:0046677">
    <property type="term" value="P:response to antibiotic"/>
    <property type="evidence" value="ECO:0007669"/>
    <property type="project" value="UniProtKB-KW"/>
</dbReference>